<accession>A0A1G7P798</accession>
<dbReference type="STRING" id="104663.SAMN04488121_1021087"/>
<reference evidence="2" key="1">
    <citation type="submission" date="2016-10" db="EMBL/GenBank/DDBJ databases">
        <authorList>
            <person name="Varghese N."/>
            <person name="Submissions S."/>
        </authorList>
    </citation>
    <scope>NUCLEOTIDE SEQUENCE [LARGE SCALE GENOMIC DNA]</scope>
    <source>
        <strain evidence="2">DSM 527</strain>
    </source>
</reference>
<dbReference type="Proteomes" id="UP000199045">
    <property type="component" value="Unassembled WGS sequence"/>
</dbReference>
<sequence length="192" mass="22487">MYRIQFSVKFVLIILFLHIACPSRLYAQLKSGSYIGKSNGFSLTIQPDGNAVLYYRYETTVFFRFNCRLNVDSDSTFSLTNLARIRDTVIIQKSRRRKVESPVIRFEVSNEAGDYRKTNIDYRIADKPGGREVLFSYDHLDYVYPISYNARKVLIVIDVKNSFFIGKWKYSQDTLFPMIRNKVVTQWVSVLK</sequence>
<evidence type="ECO:0000313" key="2">
    <source>
        <dbReference type="Proteomes" id="UP000199045"/>
    </source>
</evidence>
<protein>
    <submittedName>
        <fullName evidence="1">Uncharacterized protein</fullName>
    </submittedName>
</protein>
<dbReference type="AlphaFoldDB" id="A0A1G7P798"/>
<dbReference type="EMBL" id="FNBN01000002">
    <property type="protein sequence ID" value="SDF82017.1"/>
    <property type="molecule type" value="Genomic_DNA"/>
</dbReference>
<evidence type="ECO:0000313" key="1">
    <source>
        <dbReference type="EMBL" id="SDF82017.1"/>
    </source>
</evidence>
<name>A0A1G7P798_CHIFI</name>
<organism evidence="1 2">
    <name type="scientific">Chitinophaga filiformis</name>
    <name type="common">Myxococcus filiformis</name>
    <name type="synonym">Flexibacter filiformis</name>
    <dbReference type="NCBI Taxonomy" id="104663"/>
    <lineage>
        <taxon>Bacteria</taxon>
        <taxon>Pseudomonadati</taxon>
        <taxon>Bacteroidota</taxon>
        <taxon>Chitinophagia</taxon>
        <taxon>Chitinophagales</taxon>
        <taxon>Chitinophagaceae</taxon>
        <taxon>Chitinophaga</taxon>
    </lineage>
</organism>
<proteinExistence type="predicted"/>
<gene>
    <name evidence="1" type="ORF">SAMN04488121_1021087</name>
</gene>